<keyword evidence="2" id="KW-0210">Decarboxylase</keyword>
<protein>
    <submittedName>
        <fullName evidence="7">Ornithine decarboxylase</fullName>
    </submittedName>
</protein>
<dbReference type="SUPFAM" id="SSF55904">
    <property type="entry name" value="Ornithine decarboxylase C-terminal domain"/>
    <property type="match status" value="1"/>
</dbReference>
<dbReference type="RefSeq" id="WP_116885264.1">
    <property type="nucleotide sequence ID" value="NZ_CABMMC010000080.1"/>
</dbReference>
<dbReference type="SUPFAM" id="SSF52172">
    <property type="entry name" value="CheY-like"/>
    <property type="match status" value="1"/>
</dbReference>
<dbReference type="GO" id="GO:0005829">
    <property type="term" value="C:cytosol"/>
    <property type="evidence" value="ECO:0007669"/>
    <property type="project" value="TreeGrafter"/>
</dbReference>
<keyword evidence="3 5" id="KW-0663">Pyridoxal phosphate</keyword>
<dbReference type="PANTHER" id="PTHR45229:SF3">
    <property type="entry name" value="BIODEGRADATIVE ARGININE DECARBOXYLASE"/>
    <property type="match status" value="1"/>
</dbReference>
<dbReference type="Gene3D" id="3.40.640.10">
    <property type="entry name" value="Type I PLP-dependent aspartate aminotransferase-like (Major domain)"/>
    <property type="match status" value="1"/>
</dbReference>
<dbReference type="InterPro" id="IPR000310">
    <property type="entry name" value="Orn/Lys/Arg_deCO2ase_major_dom"/>
</dbReference>
<dbReference type="InterPro" id="IPR015424">
    <property type="entry name" value="PyrdxlP-dep_Trfase"/>
</dbReference>
<evidence type="ECO:0000259" key="6">
    <source>
        <dbReference type="PROSITE" id="PS00703"/>
    </source>
</evidence>
<evidence type="ECO:0000256" key="4">
    <source>
        <dbReference type="ARBA" id="ARBA00023239"/>
    </source>
</evidence>
<dbReference type="Pfam" id="PF03709">
    <property type="entry name" value="OKR_DC_1_N"/>
    <property type="match status" value="1"/>
</dbReference>
<evidence type="ECO:0000313" key="7">
    <source>
        <dbReference type="EMBL" id="PVY37847.1"/>
    </source>
</evidence>
<dbReference type="Pfam" id="PF03711">
    <property type="entry name" value="OKR_DC_1_C"/>
    <property type="match status" value="1"/>
</dbReference>
<dbReference type="PIRSF" id="PIRSF009393">
    <property type="entry name" value="Orn_decarb"/>
    <property type="match status" value="1"/>
</dbReference>
<dbReference type="InterPro" id="IPR008286">
    <property type="entry name" value="Prn/Lys/Arg_de-COase_C"/>
</dbReference>
<evidence type="ECO:0000256" key="1">
    <source>
        <dbReference type="ARBA" id="ARBA00010671"/>
    </source>
</evidence>
<dbReference type="GO" id="GO:0030170">
    <property type="term" value="F:pyridoxal phosphate binding"/>
    <property type="evidence" value="ECO:0007669"/>
    <property type="project" value="TreeGrafter"/>
</dbReference>
<dbReference type="InterPro" id="IPR015421">
    <property type="entry name" value="PyrdxlP-dep_Trfase_major"/>
</dbReference>
<keyword evidence="8" id="KW-1185">Reference proteome</keyword>
<accession>A0A2U1ANE9</accession>
<dbReference type="Proteomes" id="UP000245959">
    <property type="component" value="Unassembled WGS sequence"/>
</dbReference>
<dbReference type="OrthoDB" id="9761189at2"/>
<sequence length="771" mass="87581">MKMSKSAWPVMIVSQELNLGNDNGVRLREIAAELEHVQECKVIPSFTYEDAWELFLSRADLGAVVVDWDLPFDDGEEHMTPDEFVHKMRERNKKIPILLMTDRLETENIPTGALGEINGCLWKNADTAEFIAGRIEIHLVEYIKSVFPVFFGELVKYAEEYKYAWHTPGHLGGQGFLRSPAGVAMYKFFGENTFRADLSISVPELGSLLDHEGVVGDAERNSARVFGADQTYYVLNGTSTVNQIVWRSQLVRDDIAFVDRNCHKSLNYAMVITEALPVYMVPRRNRRGIIGPVRLSEFSPESIHAKIQASKLIPDALKTHTVKMSALTNSTYDGVCYNVINIKSQLEKSVENLHFDEAWYAYARFNPMYKNHYGMADGPVKPDDPPIFCSQSTHKLLTAFSQASMLHIKDGGTVKINPDEFNESYMMHGSTSPQYNMIASLDVATQMMDDQGELLMHDIIREAVQLRKKVAELNREFKDKGSWFFDMWQPRMVEIDGRKVPFADADIDYLASHQEPWVMSADNNWHGFDDIEPDYVMLDPIKLTITTPGIDDAGVMADWGIPASILTNYLIDHNIVCEKTDYYSFLMLNSLGTTRAKQGTLLAELLKFKEAFDANLPLAQVLPELVKSHPERYAGTGIKDHCVEMHRWIKEHQLLDKMQDAFEVIPDQALKPADAYHEVVRRNVEYVRLDKMGGRIPAVMMVPYPPGIPIIMGGEILNDRARPIHDYLLARQAFENHFPGYEGDIHGVEREVVNGKTCFKTLCVKQNLIEK</sequence>
<dbReference type="SUPFAM" id="SSF53383">
    <property type="entry name" value="PLP-dependent transferases"/>
    <property type="match status" value="1"/>
</dbReference>
<dbReference type="InterPro" id="IPR015422">
    <property type="entry name" value="PyrdxlP-dep_Trfase_small"/>
</dbReference>
<evidence type="ECO:0000256" key="3">
    <source>
        <dbReference type="ARBA" id="ARBA00022898"/>
    </source>
</evidence>
<dbReference type="GO" id="GO:0006527">
    <property type="term" value="P:L-arginine catabolic process"/>
    <property type="evidence" value="ECO:0007669"/>
    <property type="project" value="TreeGrafter"/>
</dbReference>
<proteinExistence type="inferred from homology"/>
<dbReference type="Pfam" id="PF01276">
    <property type="entry name" value="OKR_DC_1"/>
    <property type="match status" value="1"/>
</dbReference>
<evidence type="ECO:0000256" key="5">
    <source>
        <dbReference type="PIRSR" id="PIRSR009393-1"/>
    </source>
</evidence>
<reference evidence="7 8" key="1">
    <citation type="submission" date="2018-04" db="EMBL/GenBank/DDBJ databases">
        <title>Genomic Encyclopedia of Type Strains, Phase IV (KMG-IV): sequencing the most valuable type-strain genomes for metagenomic binning, comparative biology and taxonomic classification.</title>
        <authorList>
            <person name="Goeker M."/>
        </authorList>
    </citation>
    <scope>NUCLEOTIDE SEQUENCE [LARGE SCALE GENOMIC DNA]</scope>
    <source>
        <strain evidence="7 8">DSM 14823</strain>
    </source>
</reference>
<gene>
    <name evidence="7" type="ORF">C8D82_1305</name>
</gene>
<dbReference type="PANTHER" id="PTHR45229">
    <property type="entry name" value="CONSTITUTIVE ORNITHINE DECARBOXYLASE"/>
    <property type="match status" value="1"/>
</dbReference>
<dbReference type="InterPro" id="IPR036633">
    <property type="entry name" value="Prn/Lys/Arg_de-COase_C_sf"/>
</dbReference>
<dbReference type="GO" id="GO:0008792">
    <property type="term" value="F:arginine decarboxylase activity"/>
    <property type="evidence" value="ECO:0007669"/>
    <property type="project" value="TreeGrafter"/>
</dbReference>
<name>A0A2U1ANE9_9BACT</name>
<dbReference type="InterPro" id="IPR011006">
    <property type="entry name" value="CheY-like_superfamily"/>
</dbReference>
<dbReference type="Gene3D" id="3.90.100.10">
    <property type="entry name" value="Orn/Lys/Arg decarboxylase, C-terminal domain"/>
    <property type="match status" value="1"/>
</dbReference>
<dbReference type="InterPro" id="IPR011193">
    <property type="entry name" value="Orn/lys/arg_de-COase"/>
</dbReference>
<comment type="caution">
    <text evidence="7">The sequence shown here is derived from an EMBL/GenBank/DDBJ whole genome shotgun (WGS) entry which is preliminary data.</text>
</comment>
<evidence type="ECO:0000313" key="8">
    <source>
        <dbReference type="Proteomes" id="UP000245959"/>
    </source>
</evidence>
<feature type="domain" description="Orn/Lys/Arg decarboxylases family 1 pyridoxal-P attachment site" evidence="6">
    <location>
        <begin position="390"/>
        <end position="404"/>
    </location>
</feature>
<organism evidence="7 8">
    <name type="scientific">Victivallis vadensis</name>
    <dbReference type="NCBI Taxonomy" id="172901"/>
    <lineage>
        <taxon>Bacteria</taxon>
        <taxon>Pseudomonadati</taxon>
        <taxon>Lentisphaerota</taxon>
        <taxon>Lentisphaeria</taxon>
        <taxon>Victivallales</taxon>
        <taxon>Victivallaceae</taxon>
        <taxon>Victivallis</taxon>
    </lineage>
</organism>
<comment type="similarity">
    <text evidence="1">Belongs to the Orn/Lys/Arg decarboxylase class-I family.</text>
</comment>
<evidence type="ECO:0000256" key="2">
    <source>
        <dbReference type="ARBA" id="ARBA00022793"/>
    </source>
</evidence>
<keyword evidence="4" id="KW-0456">Lyase</keyword>
<dbReference type="AlphaFoldDB" id="A0A2U1ANE9"/>
<dbReference type="PROSITE" id="PS00703">
    <property type="entry name" value="OKR_DC_1"/>
    <property type="match status" value="1"/>
</dbReference>
<dbReference type="Gene3D" id="3.90.1150.10">
    <property type="entry name" value="Aspartate Aminotransferase, domain 1"/>
    <property type="match status" value="1"/>
</dbReference>
<dbReference type="InterPro" id="IPR005308">
    <property type="entry name" value="OKR_de-COase_N"/>
</dbReference>
<dbReference type="Gene3D" id="3.40.50.2300">
    <property type="match status" value="1"/>
</dbReference>
<feature type="modified residue" description="N6-(pyridoxal phosphate)lysine" evidence="5">
    <location>
        <position position="395"/>
    </location>
</feature>
<dbReference type="EMBL" id="QEKH01000030">
    <property type="protein sequence ID" value="PVY37847.1"/>
    <property type="molecule type" value="Genomic_DNA"/>
</dbReference>
<dbReference type="GeneID" id="78296543"/>